<keyword evidence="1" id="KW-0812">Transmembrane</keyword>
<dbReference type="Ensembl" id="ENSEBUT00000014442.1">
    <property type="protein sequence ID" value="ENSEBUP00000013866.1"/>
    <property type="gene ID" value="ENSEBUG00000008733.1"/>
</dbReference>
<feature type="transmembrane region" description="Helical" evidence="1">
    <location>
        <begin position="160"/>
        <end position="182"/>
    </location>
</feature>
<keyword evidence="1" id="KW-0472">Membrane</keyword>
<dbReference type="InterPro" id="IPR036179">
    <property type="entry name" value="Ig-like_dom_sf"/>
</dbReference>
<feature type="domain" description="Ig-like" evidence="2">
    <location>
        <begin position="34"/>
        <end position="143"/>
    </location>
</feature>
<dbReference type="CDD" id="cd00099">
    <property type="entry name" value="IgV"/>
    <property type="match status" value="1"/>
</dbReference>
<evidence type="ECO:0000259" key="2">
    <source>
        <dbReference type="PROSITE" id="PS50835"/>
    </source>
</evidence>
<proteinExistence type="predicted"/>
<evidence type="ECO:0000256" key="1">
    <source>
        <dbReference type="SAM" id="Phobius"/>
    </source>
</evidence>
<dbReference type="GeneTree" id="ENSGT00930000152847"/>
<organism evidence="3 4">
    <name type="scientific">Eptatretus burgeri</name>
    <name type="common">Inshore hagfish</name>
    <dbReference type="NCBI Taxonomy" id="7764"/>
    <lineage>
        <taxon>Eukaryota</taxon>
        <taxon>Metazoa</taxon>
        <taxon>Chordata</taxon>
        <taxon>Craniata</taxon>
        <taxon>Vertebrata</taxon>
        <taxon>Cyclostomata</taxon>
        <taxon>Myxini</taxon>
        <taxon>Myxiniformes</taxon>
        <taxon>Myxinidae</taxon>
        <taxon>Eptatretinae</taxon>
        <taxon>Eptatretus</taxon>
    </lineage>
</organism>
<dbReference type="InterPro" id="IPR013783">
    <property type="entry name" value="Ig-like_fold"/>
</dbReference>
<sequence length="242" mass="26858">MARWPRGDIGRRNMKCHVERSFFVVALVVISYGPAVTRGIDNLAVAEGKSVTINCTLSPKPGTPFIVWSWKPEGEQRREIFVCPKTPKEVVDNHFSGRLSCPGDAFPGNASLVISSVTKQDSGVFYCCVLNSGSTSCHDVQVNIKEGNKHTENALYLLEVLMPIIFLFSIMVIVFSIGSAILKIKTCLTRRNFKKSIRNCLSSDAETPEEENMITDEPMDPNDSCVFFVEPSGEKNGFEKEI</sequence>
<dbReference type="SMART" id="SM00409">
    <property type="entry name" value="IG"/>
    <property type="match status" value="1"/>
</dbReference>
<accession>A0A8C4WVQ6</accession>
<keyword evidence="1" id="KW-1133">Transmembrane helix</keyword>
<dbReference type="InterPro" id="IPR007110">
    <property type="entry name" value="Ig-like_dom"/>
</dbReference>
<evidence type="ECO:0000313" key="3">
    <source>
        <dbReference type="Ensembl" id="ENSEBUP00000013866.1"/>
    </source>
</evidence>
<evidence type="ECO:0000313" key="4">
    <source>
        <dbReference type="Proteomes" id="UP000694388"/>
    </source>
</evidence>
<dbReference type="AlphaFoldDB" id="A0A8C4WVQ6"/>
<name>A0A8C4WVQ6_EPTBU</name>
<protein>
    <recommendedName>
        <fullName evidence="2">Ig-like domain-containing protein</fullName>
    </recommendedName>
</protein>
<reference evidence="3" key="2">
    <citation type="submission" date="2025-09" db="UniProtKB">
        <authorList>
            <consortium name="Ensembl"/>
        </authorList>
    </citation>
    <scope>IDENTIFICATION</scope>
</reference>
<dbReference type="InterPro" id="IPR013106">
    <property type="entry name" value="Ig_V-set"/>
</dbReference>
<dbReference type="SMART" id="SM00406">
    <property type="entry name" value="IGv"/>
    <property type="match status" value="1"/>
</dbReference>
<dbReference type="SUPFAM" id="SSF48726">
    <property type="entry name" value="Immunoglobulin"/>
    <property type="match status" value="1"/>
</dbReference>
<reference evidence="3" key="1">
    <citation type="submission" date="2025-08" db="UniProtKB">
        <authorList>
            <consortium name="Ensembl"/>
        </authorList>
    </citation>
    <scope>IDENTIFICATION</scope>
</reference>
<feature type="transmembrane region" description="Helical" evidence="1">
    <location>
        <begin position="21"/>
        <end position="40"/>
    </location>
</feature>
<dbReference type="Proteomes" id="UP000694388">
    <property type="component" value="Unplaced"/>
</dbReference>
<dbReference type="Pfam" id="PF07686">
    <property type="entry name" value="V-set"/>
    <property type="match status" value="1"/>
</dbReference>
<dbReference type="InterPro" id="IPR003599">
    <property type="entry name" value="Ig_sub"/>
</dbReference>
<dbReference type="PROSITE" id="PS50835">
    <property type="entry name" value="IG_LIKE"/>
    <property type="match status" value="1"/>
</dbReference>
<keyword evidence="4" id="KW-1185">Reference proteome</keyword>
<dbReference type="Gene3D" id="2.60.40.10">
    <property type="entry name" value="Immunoglobulins"/>
    <property type="match status" value="1"/>
</dbReference>